<comment type="caution">
    <text evidence="2">The sequence shown here is derived from an EMBL/GenBank/DDBJ whole genome shotgun (WGS) entry which is preliminary data.</text>
</comment>
<evidence type="ECO:0000313" key="3">
    <source>
        <dbReference type="Proteomes" id="UP000678393"/>
    </source>
</evidence>
<reference evidence="2" key="1">
    <citation type="submission" date="2021-04" db="EMBL/GenBank/DDBJ databases">
        <authorList>
            <consortium name="Molecular Ecology Group"/>
        </authorList>
    </citation>
    <scope>NUCLEOTIDE SEQUENCE</scope>
</reference>
<dbReference type="EMBL" id="CAJHNH020004279">
    <property type="protein sequence ID" value="CAG5130814.1"/>
    <property type="molecule type" value="Genomic_DNA"/>
</dbReference>
<accession>A0A8S3ZMF1</accession>
<sequence>MEKLNAEKEQNRLRKVEHLHKEKNKQEHLKKQHKKMVKTNTNVNAKVTEASPMGSKIDVQSDKTRHDKKQRDSRSSNGSGTIIAESVASSFSHIDELEKESLDTLINIDLRPARSTSQCVVDEY</sequence>
<feature type="non-terminal residue" evidence="2">
    <location>
        <position position="1"/>
    </location>
</feature>
<dbReference type="AlphaFoldDB" id="A0A8S3ZMF1"/>
<name>A0A8S3ZMF1_9EUPU</name>
<feature type="compositionally biased region" description="Basic and acidic residues" evidence="1">
    <location>
        <begin position="1"/>
        <end position="29"/>
    </location>
</feature>
<gene>
    <name evidence="2" type="ORF">CUNI_LOCUS16372</name>
</gene>
<proteinExistence type="predicted"/>
<keyword evidence="3" id="KW-1185">Reference proteome</keyword>
<dbReference type="Proteomes" id="UP000678393">
    <property type="component" value="Unassembled WGS sequence"/>
</dbReference>
<organism evidence="2 3">
    <name type="scientific">Candidula unifasciata</name>
    <dbReference type="NCBI Taxonomy" id="100452"/>
    <lineage>
        <taxon>Eukaryota</taxon>
        <taxon>Metazoa</taxon>
        <taxon>Spiralia</taxon>
        <taxon>Lophotrochozoa</taxon>
        <taxon>Mollusca</taxon>
        <taxon>Gastropoda</taxon>
        <taxon>Heterobranchia</taxon>
        <taxon>Euthyneura</taxon>
        <taxon>Panpulmonata</taxon>
        <taxon>Eupulmonata</taxon>
        <taxon>Stylommatophora</taxon>
        <taxon>Helicina</taxon>
        <taxon>Helicoidea</taxon>
        <taxon>Geomitridae</taxon>
        <taxon>Candidula</taxon>
    </lineage>
</organism>
<feature type="region of interest" description="Disordered" evidence="1">
    <location>
        <begin position="1"/>
        <end position="82"/>
    </location>
</feature>
<protein>
    <submittedName>
        <fullName evidence="2">Uncharacterized protein</fullName>
    </submittedName>
</protein>
<evidence type="ECO:0000313" key="2">
    <source>
        <dbReference type="EMBL" id="CAG5130814.1"/>
    </source>
</evidence>
<feature type="compositionally biased region" description="Basic and acidic residues" evidence="1">
    <location>
        <begin position="59"/>
        <end position="74"/>
    </location>
</feature>
<evidence type="ECO:0000256" key="1">
    <source>
        <dbReference type="SAM" id="MobiDB-lite"/>
    </source>
</evidence>